<dbReference type="Pfam" id="PF05685">
    <property type="entry name" value="Uma2"/>
    <property type="match status" value="1"/>
</dbReference>
<dbReference type="AlphaFoldDB" id="A0A1D8TSL9"/>
<evidence type="ECO:0000259" key="1">
    <source>
        <dbReference type="Pfam" id="PF05685"/>
    </source>
</evidence>
<dbReference type="PANTHER" id="PTHR35400:SF1">
    <property type="entry name" value="SLR1083 PROTEIN"/>
    <property type="match status" value="1"/>
</dbReference>
<accession>A0A1D8TSL9</accession>
<dbReference type="Gene3D" id="3.90.1570.10">
    <property type="entry name" value="tt1808, chain A"/>
    <property type="match status" value="1"/>
</dbReference>
<evidence type="ECO:0000313" key="3">
    <source>
        <dbReference type="Proteomes" id="UP000177870"/>
    </source>
</evidence>
<dbReference type="RefSeq" id="WP_070393047.1">
    <property type="nucleotide sequence ID" value="NZ_CP017599.1"/>
</dbReference>
<dbReference type="PANTHER" id="PTHR35400">
    <property type="entry name" value="SLR1083 PROTEIN"/>
    <property type="match status" value="1"/>
</dbReference>
<dbReference type="InterPro" id="IPR012296">
    <property type="entry name" value="Nuclease_put_TT1808"/>
</dbReference>
<dbReference type="EMBL" id="CP017599">
    <property type="protein sequence ID" value="AOX00594.1"/>
    <property type="molecule type" value="Genomic_DNA"/>
</dbReference>
<sequence>MITLAKWSIQDYHNMIAAGILSERRVELLEGQIIEMSPEGPLHRKINDSIAEYLREQLRGSAKIYESHPISLPDSEPEPDIAVVKLPVSLYDSRHPSAEEIYLLIEISDSTLEKDLEQKRITYAHAGILEYWVVDLKAQQLIVFQQPSGNSYQIQQTYSQGNLSLVAFEHIELSVEKLVSLNSYRE</sequence>
<dbReference type="KEGG" id="mpro:BJP34_15110"/>
<proteinExistence type="predicted"/>
<organism evidence="2 3">
    <name type="scientific">Moorena producens PAL-8-15-08-1</name>
    <dbReference type="NCBI Taxonomy" id="1458985"/>
    <lineage>
        <taxon>Bacteria</taxon>
        <taxon>Bacillati</taxon>
        <taxon>Cyanobacteriota</taxon>
        <taxon>Cyanophyceae</taxon>
        <taxon>Coleofasciculales</taxon>
        <taxon>Coleofasciculaceae</taxon>
        <taxon>Moorena</taxon>
    </lineage>
</organism>
<dbReference type="CDD" id="cd06260">
    <property type="entry name" value="DUF820-like"/>
    <property type="match status" value="1"/>
</dbReference>
<protein>
    <recommendedName>
        <fullName evidence="1">Putative restriction endonuclease domain-containing protein</fullName>
    </recommendedName>
</protein>
<dbReference type="OrthoDB" id="509866at2"/>
<dbReference type="InterPro" id="IPR011335">
    <property type="entry name" value="Restrct_endonuc-II-like"/>
</dbReference>
<dbReference type="STRING" id="1458985.BJP34_15110"/>
<dbReference type="Proteomes" id="UP000177870">
    <property type="component" value="Chromosome"/>
</dbReference>
<name>A0A1D8TSL9_9CYAN</name>
<gene>
    <name evidence="2" type="ORF">BJP34_15110</name>
</gene>
<evidence type="ECO:0000313" key="2">
    <source>
        <dbReference type="EMBL" id="AOX00594.1"/>
    </source>
</evidence>
<dbReference type="SUPFAM" id="SSF52980">
    <property type="entry name" value="Restriction endonuclease-like"/>
    <property type="match status" value="1"/>
</dbReference>
<feature type="domain" description="Putative restriction endonuclease" evidence="1">
    <location>
        <begin position="10"/>
        <end position="175"/>
    </location>
</feature>
<dbReference type="InterPro" id="IPR008538">
    <property type="entry name" value="Uma2"/>
</dbReference>
<reference evidence="3" key="1">
    <citation type="submission" date="2016-10" db="EMBL/GenBank/DDBJ databases">
        <title>Comparative genomics uncovers the prolific and rare metabolic potential of the cyanobacterial genus Moorea.</title>
        <authorList>
            <person name="Leao T."/>
            <person name="Castelao G."/>
            <person name="Korobeynikov A."/>
            <person name="Monroe E.A."/>
            <person name="Podell S."/>
            <person name="Glukhov E."/>
            <person name="Allen E."/>
            <person name="Gerwick W.H."/>
            <person name="Gerwick L."/>
        </authorList>
    </citation>
    <scope>NUCLEOTIDE SEQUENCE [LARGE SCALE GENOMIC DNA]</scope>
    <source>
        <strain evidence="3">PAL-8-15-08-1</strain>
    </source>
</reference>